<accession>A0A0F9NCQ2</accession>
<keyword evidence="1" id="KW-0472">Membrane</keyword>
<dbReference type="AlphaFoldDB" id="A0A0F9NCQ2"/>
<organism evidence="2">
    <name type="scientific">marine sediment metagenome</name>
    <dbReference type="NCBI Taxonomy" id="412755"/>
    <lineage>
        <taxon>unclassified sequences</taxon>
        <taxon>metagenomes</taxon>
        <taxon>ecological metagenomes</taxon>
    </lineage>
</organism>
<feature type="transmembrane region" description="Helical" evidence="1">
    <location>
        <begin position="163"/>
        <end position="185"/>
    </location>
</feature>
<feature type="transmembrane region" description="Helical" evidence="1">
    <location>
        <begin position="40"/>
        <end position="64"/>
    </location>
</feature>
<feature type="transmembrane region" description="Helical" evidence="1">
    <location>
        <begin position="197"/>
        <end position="219"/>
    </location>
</feature>
<keyword evidence="1" id="KW-0812">Transmembrane</keyword>
<feature type="transmembrane region" description="Helical" evidence="1">
    <location>
        <begin position="132"/>
        <end position="157"/>
    </location>
</feature>
<protein>
    <recommendedName>
        <fullName evidence="3">Urease accessory protein UreH-like transmembrane domain-containing protein</fullName>
    </recommendedName>
</protein>
<keyword evidence="1" id="KW-1133">Transmembrane helix</keyword>
<name>A0A0F9NCQ2_9ZZZZ</name>
<sequence>MRILWVMLILGFLHGLGSDHLMAITTLVSRGVKSKEVLLVGLRFGLGHMAALVLIGSLGIVLNFTIPPSLQKGSEIMGGTLLVLLGGWILYDSLKGKFYLHRHFHAHAGENHRHPHFHLWGRHKASHLHPHLPTLLGSAFALSGIGALLVVIPVVLAESMQKSVLYVLLFGIGIISSMSIYGLIMARFFRILLRNRLLFKGSLMTTGLISIFLGFYWIIIK</sequence>
<gene>
    <name evidence="2" type="ORF">LCGC14_1043550</name>
</gene>
<evidence type="ECO:0000256" key="1">
    <source>
        <dbReference type="SAM" id="Phobius"/>
    </source>
</evidence>
<proteinExistence type="predicted"/>
<evidence type="ECO:0008006" key="3">
    <source>
        <dbReference type="Google" id="ProtNLM"/>
    </source>
</evidence>
<dbReference type="InterPro" id="IPR052776">
    <property type="entry name" value="Chloro_ReproSupport/MetalTrans"/>
</dbReference>
<evidence type="ECO:0000313" key="2">
    <source>
        <dbReference type="EMBL" id="KKN09742.1"/>
    </source>
</evidence>
<feature type="transmembrane region" description="Helical" evidence="1">
    <location>
        <begin position="6"/>
        <end position="28"/>
    </location>
</feature>
<comment type="caution">
    <text evidence="2">The sequence shown here is derived from an EMBL/GenBank/DDBJ whole genome shotgun (WGS) entry which is preliminary data.</text>
</comment>
<dbReference type="PANTHER" id="PTHR33876:SF4">
    <property type="entry name" value="CHLOROPLAST PROTEIN FOR GROWTH AND FERTILITY 2"/>
    <property type="match status" value="1"/>
</dbReference>
<reference evidence="2" key="1">
    <citation type="journal article" date="2015" name="Nature">
        <title>Complex archaea that bridge the gap between prokaryotes and eukaryotes.</title>
        <authorList>
            <person name="Spang A."/>
            <person name="Saw J.H."/>
            <person name="Jorgensen S.L."/>
            <person name="Zaremba-Niedzwiedzka K."/>
            <person name="Martijn J."/>
            <person name="Lind A.E."/>
            <person name="van Eijk R."/>
            <person name="Schleper C."/>
            <person name="Guy L."/>
            <person name="Ettema T.J."/>
        </authorList>
    </citation>
    <scope>NUCLEOTIDE SEQUENCE</scope>
</reference>
<dbReference type="EMBL" id="LAZR01004311">
    <property type="protein sequence ID" value="KKN09742.1"/>
    <property type="molecule type" value="Genomic_DNA"/>
</dbReference>
<feature type="transmembrane region" description="Helical" evidence="1">
    <location>
        <begin position="76"/>
        <end position="94"/>
    </location>
</feature>
<dbReference type="PANTHER" id="PTHR33876">
    <property type="entry name" value="UNNAMED PRODUCT"/>
    <property type="match status" value="1"/>
</dbReference>